<gene>
    <name evidence="2" type="ORF">K443DRAFT_396350</name>
</gene>
<feature type="region of interest" description="Disordered" evidence="1">
    <location>
        <begin position="17"/>
        <end position="52"/>
    </location>
</feature>
<evidence type="ECO:0000313" key="3">
    <source>
        <dbReference type="Proteomes" id="UP000054477"/>
    </source>
</evidence>
<evidence type="ECO:0000313" key="2">
    <source>
        <dbReference type="EMBL" id="KIJ93504.1"/>
    </source>
</evidence>
<reference evidence="2 3" key="1">
    <citation type="submission" date="2014-04" db="EMBL/GenBank/DDBJ databases">
        <authorList>
            <consortium name="DOE Joint Genome Institute"/>
            <person name="Kuo A."/>
            <person name="Kohler A."/>
            <person name="Nagy L.G."/>
            <person name="Floudas D."/>
            <person name="Copeland A."/>
            <person name="Barry K.W."/>
            <person name="Cichocki N."/>
            <person name="Veneault-Fourrey C."/>
            <person name="LaButti K."/>
            <person name="Lindquist E.A."/>
            <person name="Lipzen A."/>
            <person name="Lundell T."/>
            <person name="Morin E."/>
            <person name="Murat C."/>
            <person name="Sun H."/>
            <person name="Tunlid A."/>
            <person name="Henrissat B."/>
            <person name="Grigoriev I.V."/>
            <person name="Hibbett D.S."/>
            <person name="Martin F."/>
            <person name="Nordberg H.P."/>
            <person name="Cantor M.N."/>
            <person name="Hua S.X."/>
        </authorList>
    </citation>
    <scope>NUCLEOTIDE SEQUENCE [LARGE SCALE GENOMIC DNA]</scope>
    <source>
        <strain evidence="2 3">LaAM-08-1</strain>
    </source>
</reference>
<dbReference type="AlphaFoldDB" id="A0A0C9WIT5"/>
<proteinExistence type="predicted"/>
<evidence type="ECO:0000256" key="1">
    <source>
        <dbReference type="SAM" id="MobiDB-lite"/>
    </source>
</evidence>
<keyword evidence="3" id="KW-1185">Reference proteome</keyword>
<dbReference type="HOGENOM" id="CLU_3087593_0_0_1"/>
<dbReference type="Proteomes" id="UP000054477">
    <property type="component" value="Unassembled WGS sequence"/>
</dbReference>
<name>A0A0C9WIT5_9AGAR</name>
<protein>
    <submittedName>
        <fullName evidence="2">Uncharacterized protein</fullName>
    </submittedName>
</protein>
<sequence length="52" mass="5835">MGMEPDRNRRLTQNLRLLGSISVPHPIRSRPPTSPSHLRAEGEKPSRTPPLP</sequence>
<accession>A0A0C9WIT5</accession>
<reference evidence="3" key="2">
    <citation type="submission" date="2015-01" db="EMBL/GenBank/DDBJ databases">
        <title>Evolutionary Origins and Diversification of the Mycorrhizal Mutualists.</title>
        <authorList>
            <consortium name="DOE Joint Genome Institute"/>
            <consortium name="Mycorrhizal Genomics Consortium"/>
            <person name="Kohler A."/>
            <person name="Kuo A."/>
            <person name="Nagy L.G."/>
            <person name="Floudas D."/>
            <person name="Copeland A."/>
            <person name="Barry K.W."/>
            <person name="Cichocki N."/>
            <person name="Veneault-Fourrey C."/>
            <person name="LaButti K."/>
            <person name="Lindquist E.A."/>
            <person name="Lipzen A."/>
            <person name="Lundell T."/>
            <person name="Morin E."/>
            <person name="Murat C."/>
            <person name="Riley R."/>
            <person name="Ohm R."/>
            <person name="Sun H."/>
            <person name="Tunlid A."/>
            <person name="Henrissat B."/>
            <person name="Grigoriev I.V."/>
            <person name="Hibbett D.S."/>
            <person name="Martin F."/>
        </authorList>
    </citation>
    <scope>NUCLEOTIDE SEQUENCE [LARGE SCALE GENOMIC DNA]</scope>
    <source>
        <strain evidence="3">LaAM-08-1</strain>
    </source>
</reference>
<organism evidence="2 3">
    <name type="scientific">Laccaria amethystina LaAM-08-1</name>
    <dbReference type="NCBI Taxonomy" id="1095629"/>
    <lineage>
        <taxon>Eukaryota</taxon>
        <taxon>Fungi</taxon>
        <taxon>Dikarya</taxon>
        <taxon>Basidiomycota</taxon>
        <taxon>Agaricomycotina</taxon>
        <taxon>Agaricomycetes</taxon>
        <taxon>Agaricomycetidae</taxon>
        <taxon>Agaricales</taxon>
        <taxon>Agaricineae</taxon>
        <taxon>Hydnangiaceae</taxon>
        <taxon>Laccaria</taxon>
    </lineage>
</organism>
<dbReference type="EMBL" id="KN838840">
    <property type="protein sequence ID" value="KIJ93504.1"/>
    <property type="molecule type" value="Genomic_DNA"/>
</dbReference>